<dbReference type="STRING" id="37923.BK826_10300"/>
<dbReference type="Pfam" id="PF00905">
    <property type="entry name" value="Transpeptidase"/>
    <property type="match status" value="1"/>
</dbReference>
<evidence type="ECO:0000259" key="2">
    <source>
        <dbReference type="Pfam" id="PF21922"/>
    </source>
</evidence>
<evidence type="ECO:0000313" key="3">
    <source>
        <dbReference type="EMBL" id="OAX51176.1"/>
    </source>
</evidence>
<organism evidence="3 4">
    <name type="scientific">Rothia kristinae</name>
    <dbReference type="NCBI Taxonomy" id="37923"/>
    <lineage>
        <taxon>Bacteria</taxon>
        <taxon>Bacillati</taxon>
        <taxon>Actinomycetota</taxon>
        <taxon>Actinomycetes</taxon>
        <taxon>Micrococcales</taxon>
        <taxon>Micrococcaceae</taxon>
        <taxon>Rothia</taxon>
    </lineage>
</organism>
<dbReference type="GO" id="GO:0016740">
    <property type="term" value="F:transferase activity"/>
    <property type="evidence" value="ECO:0007669"/>
    <property type="project" value="UniProtKB-KW"/>
</dbReference>
<dbReference type="GO" id="GO:0005886">
    <property type="term" value="C:plasma membrane"/>
    <property type="evidence" value="ECO:0007669"/>
    <property type="project" value="TreeGrafter"/>
</dbReference>
<dbReference type="InterPro" id="IPR001460">
    <property type="entry name" value="PCN-bd_Tpept"/>
</dbReference>
<dbReference type="GO" id="GO:0008658">
    <property type="term" value="F:penicillin binding"/>
    <property type="evidence" value="ECO:0007669"/>
    <property type="project" value="InterPro"/>
</dbReference>
<dbReference type="Pfam" id="PF21922">
    <property type="entry name" value="PBP_dimer_2"/>
    <property type="match status" value="1"/>
</dbReference>
<proteinExistence type="predicted"/>
<keyword evidence="4" id="KW-1185">Reference proteome</keyword>
<protein>
    <submittedName>
        <fullName evidence="3">Peptidoglycan glycosyltransferase</fullName>
    </submittedName>
</protein>
<feature type="domain" description="Penicillin-binding protein transpeptidase" evidence="1">
    <location>
        <begin position="155"/>
        <end position="473"/>
    </location>
</feature>
<dbReference type="GO" id="GO:0071555">
    <property type="term" value="P:cell wall organization"/>
    <property type="evidence" value="ECO:0007669"/>
    <property type="project" value="TreeGrafter"/>
</dbReference>
<feature type="domain" description="Penicillin binding protein A dimerisation" evidence="2">
    <location>
        <begin position="52"/>
        <end position="134"/>
    </location>
</feature>
<dbReference type="SUPFAM" id="SSF56601">
    <property type="entry name" value="beta-lactamase/transpeptidase-like"/>
    <property type="match status" value="1"/>
</dbReference>
<dbReference type="InterPro" id="IPR050515">
    <property type="entry name" value="Beta-lactam/transpept"/>
</dbReference>
<dbReference type="InterPro" id="IPR012338">
    <property type="entry name" value="Beta-lactam/transpept-like"/>
</dbReference>
<reference evidence="3" key="1">
    <citation type="submission" date="2016-06" db="EMBL/GenBank/DDBJ databases">
        <title>Identification of putative biosynthetic pathways for the production of bioactive secondary metabolites by the marine actinomycete Kocuria kristinae RUTW2-3.</title>
        <authorList>
            <person name="Waterworth S.C."/>
            <person name="Walmsley T.A."/>
            <person name="Matongo T."/>
            <person name="Davies-Coleman M.T."/>
            <person name="Dorrington R.A."/>
        </authorList>
    </citation>
    <scope>NUCLEOTIDE SEQUENCE [LARGE SCALE GENOMIC DNA]</scope>
    <source>
        <strain evidence="3">RUTW2-3</strain>
    </source>
</reference>
<dbReference type="SUPFAM" id="SSF56519">
    <property type="entry name" value="Penicillin binding protein dimerisation domain"/>
    <property type="match status" value="1"/>
</dbReference>
<name>A0A199NR56_9MICC</name>
<dbReference type="InterPro" id="IPR036138">
    <property type="entry name" value="PBP_dimer_sf"/>
</dbReference>
<evidence type="ECO:0000259" key="1">
    <source>
        <dbReference type="Pfam" id="PF00905"/>
    </source>
</evidence>
<sequence length="480" mass="51370">MNQAIRRTWLAVAGVFVLLLGSLTYVQFFGADSLEASAWNSRRLYDEYGSARGPILVGGQEIASSQPSKDGFNYQRVYADSETYSDVTGYFSLVYGATGIEQAMDQELSGDSDSQFYDRISRIFSGQQARGASVELTLDANLQKLSTQLLQGHRGAIVAMEPKTGKILAMASSPSYDANALSSHDSKSTIAAYNELNGNPDKPLANRAIGGDLYAPGSTFKIIDAAAALESGEYDKDSVIPNPQNLTLPDSTTTLPNYVNGQCHTRSEATIEWALAQSCNVPFAQIGMKLGQQRMQEAAEKFGYGQQLGIPQEVTSSTFPQNMNGSQLAMASIGQYDVRTTPLQVAMMSSAIANDGVQMKPTLVSKVRSSSLSTLYDFKAQQLRRSTTAPVAQQIKEWMVNDVDDGIASGAKVPGVEVAGKTGTAETGQDGLNDAWFTGFAPADDPQVAVAIVYEDVDATTGAQLTSPGAQKIFEAVLDK</sequence>
<dbReference type="PANTHER" id="PTHR30627:SF24">
    <property type="entry name" value="PENICILLIN-BINDING PROTEIN 4B"/>
    <property type="match status" value="1"/>
</dbReference>
<accession>A0A199NR56</accession>
<dbReference type="PANTHER" id="PTHR30627">
    <property type="entry name" value="PEPTIDOGLYCAN D,D-TRANSPEPTIDASE"/>
    <property type="match status" value="1"/>
</dbReference>
<dbReference type="Gene3D" id="3.90.1310.10">
    <property type="entry name" value="Penicillin-binding protein 2a (Domain 2)"/>
    <property type="match status" value="1"/>
</dbReference>
<dbReference type="AlphaFoldDB" id="A0A199NR56"/>
<dbReference type="RefSeq" id="WP_061225189.1">
    <property type="nucleotide sequence ID" value="NZ_JAIUDH010000002.1"/>
</dbReference>
<dbReference type="EMBL" id="LJBJ02000035">
    <property type="protein sequence ID" value="OAX51176.1"/>
    <property type="molecule type" value="Genomic_DNA"/>
</dbReference>
<gene>
    <name evidence="3" type="ORF">AN277_0210290</name>
</gene>
<comment type="caution">
    <text evidence="3">The sequence shown here is derived from an EMBL/GenBank/DDBJ whole genome shotgun (WGS) entry which is preliminary data.</text>
</comment>
<evidence type="ECO:0000313" key="4">
    <source>
        <dbReference type="Proteomes" id="UP000053171"/>
    </source>
</evidence>
<dbReference type="Gene3D" id="3.40.710.10">
    <property type="entry name" value="DD-peptidase/beta-lactamase superfamily"/>
    <property type="match status" value="1"/>
</dbReference>
<dbReference type="GO" id="GO:0071972">
    <property type="term" value="F:peptidoglycan L,D-transpeptidase activity"/>
    <property type="evidence" value="ECO:0007669"/>
    <property type="project" value="TreeGrafter"/>
</dbReference>
<dbReference type="Proteomes" id="UP000053171">
    <property type="component" value="Unassembled WGS sequence"/>
</dbReference>
<dbReference type="InterPro" id="IPR054120">
    <property type="entry name" value="PBPA_dimer"/>
</dbReference>